<dbReference type="InterPro" id="IPR010982">
    <property type="entry name" value="Lambda_DNA-bd_dom_sf"/>
</dbReference>
<evidence type="ECO:0000313" key="3">
    <source>
        <dbReference type="EMBL" id="OXL15583.1"/>
    </source>
</evidence>
<dbReference type="RefSeq" id="WP_089514622.1">
    <property type="nucleotide sequence ID" value="NZ_NJGG01000001.1"/>
</dbReference>
<evidence type="ECO:0000259" key="2">
    <source>
        <dbReference type="PROSITE" id="PS50943"/>
    </source>
</evidence>
<evidence type="ECO:0000313" key="4">
    <source>
        <dbReference type="Proteomes" id="UP000215188"/>
    </source>
</evidence>
<sequence length="303" mass="34350">MSNPSVDILPEIEAEFIKARRESLNISRSELAKKLCITEAQLEQIENGQKDKFYSYHHKNQVARKVAAELGIEEKDLFKRKFSIGFTIEDKNYSILIDKNKEQDKGEALINDILSRNLNVNLVVSHHSLVETPQTLDDLPKIKPDFDKRLAFFSFASILCIGIYIFYLVSTGHSFFSKPQEGPKDVRVNLSEIAKEDFKKILPLITDSCSYANDLQLNFHVLTVVKESAVIELSNTTPSNICLVFSDYAVKNTEVSSKPINLDVNSRILFLIAEKPETLVISLDGVDLDISNKNSYIKLLNMF</sequence>
<dbReference type="GO" id="GO:0003677">
    <property type="term" value="F:DNA binding"/>
    <property type="evidence" value="ECO:0007669"/>
    <property type="project" value="InterPro"/>
</dbReference>
<feature type="transmembrane region" description="Helical" evidence="1">
    <location>
        <begin position="150"/>
        <end position="169"/>
    </location>
</feature>
<dbReference type="InterPro" id="IPR001387">
    <property type="entry name" value="Cro/C1-type_HTH"/>
</dbReference>
<keyword evidence="1" id="KW-0812">Transmembrane</keyword>
<protein>
    <recommendedName>
        <fullName evidence="2">HTH cro/C1-type domain-containing protein</fullName>
    </recommendedName>
</protein>
<dbReference type="AlphaFoldDB" id="A0A229FUJ9"/>
<dbReference type="CDD" id="cd00093">
    <property type="entry name" value="HTH_XRE"/>
    <property type="match status" value="1"/>
</dbReference>
<accession>A0A229FUJ9</accession>
<dbReference type="Pfam" id="PF01381">
    <property type="entry name" value="HTH_3"/>
    <property type="match status" value="1"/>
</dbReference>
<keyword evidence="1" id="KW-0472">Membrane</keyword>
<reference evidence="3 4" key="1">
    <citation type="submission" date="2017-06" db="EMBL/GenBank/DDBJ databases">
        <title>Reclassification of a Polynucleobacter cosmopolitanus strain isolated from tropical Lake Victoria as Polynucleobacter victoriensis comb. nov.</title>
        <authorList>
            <person name="Hahn M.W."/>
        </authorList>
    </citation>
    <scope>NUCLEOTIDE SEQUENCE [LARGE SCALE GENOMIC DNA]</scope>
    <source>
        <strain evidence="3 4">MWH-MoIso2</strain>
    </source>
</reference>
<gene>
    <name evidence="3" type="ORF">AOC33_00325</name>
</gene>
<dbReference type="PROSITE" id="PS50943">
    <property type="entry name" value="HTH_CROC1"/>
    <property type="match status" value="1"/>
</dbReference>
<dbReference type="SMART" id="SM00530">
    <property type="entry name" value="HTH_XRE"/>
    <property type="match status" value="1"/>
</dbReference>
<organism evidence="3 4">
    <name type="scientific">Polynucleobacter cosmopolitanus</name>
    <dbReference type="NCBI Taxonomy" id="351345"/>
    <lineage>
        <taxon>Bacteria</taxon>
        <taxon>Pseudomonadati</taxon>
        <taxon>Pseudomonadota</taxon>
        <taxon>Betaproteobacteria</taxon>
        <taxon>Burkholderiales</taxon>
        <taxon>Burkholderiaceae</taxon>
        <taxon>Polynucleobacter</taxon>
    </lineage>
</organism>
<name>A0A229FUJ9_9BURK</name>
<keyword evidence="4" id="KW-1185">Reference proteome</keyword>
<dbReference type="EMBL" id="NJGG01000001">
    <property type="protein sequence ID" value="OXL15583.1"/>
    <property type="molecule type" value="Genomic_DNA"/>
</dbReference>
<proteinExistence type="predicted"/>
<dbReference type="Proteomes" id="UP000215188">
    <property type="component" value="Unassembled WGS sequence"/>
</dbReference>
<feature type="domain" description="HTH cro/C1-type" evidence="2">
    <location>
        <begin position="17"/>
        <end position="77"/>
    </location>
</feature>
<evidence type="ECO:0000256" key="1">
    <source>
        <dbReference type="SAM" id="Phobius"/>
    </source>
</evidence>
<dbReference type="Gene3D" id="1.10.260.40">
    <property type="entry name" value="lambda repressor-like DNA-binding domains"/>
    <property type="match status" value="1"/>
</dbReference>
<keyword evidence="1" id="KW-1133">Transmembrane helix</keyword>
<comment type="caution">
    <text evidence="3">The sequence shown here is derived from an EMBL/GenBank/DDBJ whole genome shotgun (WGS) entry which is preliminary data.</text>
</comment>
<dbReference type="SUPFAM" id="SSF47413">
    <property type="entry name" value="lambda repressor-like DNA-binding domains"/>
    <property type="match status" value="1"/>
</dbReference>